<feature type="active site" description="Proton acceptor" evidence="1">
    <location>
        <position position="206"/>
    </location>
</feature>
<feature type="binding site" evidence="2">
    <location>
        <position position="238"/>
    </location>
    <ligand>
        <name>Co(2+)</name>
        <dbReference type="ChEBI" id="CHEBI:48828"/>
    </ligand>
</feature>
<dbReference type="GO" id="GO:0019251">
    <property type="term" value="P:anaerobic cobalamin biosynthetic process"/>
    <property type="evidence" value="ECO:0007669"/>
    <property type="project" value="InterPro"/>
</dbReference>
<accession>A0A4U8YUY8</accession>
<dbReference type="AlphaFoldDB" id="A0A4U8YUY8"/>
<evidence type="ECO:0000256" key="2">
    <source>
        <dbReference type="PIRSR" id="PIRSR033579-3"/>
    </source>
</evidence>
<evidence type="ECO:0000256" key="1">
    <source>
        <dbReference type="PIRSR" id="PIRSR033579-1"/>
    </source>
</evidence>
<gene>
    <name evidence="4" type="ORF">MSL71_49290</name>
</gene>
<evidence type="ECO:0000313" key="5">
    <source>
        <dbReference type="Proteomes" id="UP000507962"/>
    </source>
</evidence>
<feature type="binding site" evidence="2">
    <location>
        <position position="206"/>
    </location>
    <ligand>
        <name>Co(2+)</name>
        <dbReference type="ChEBI" id="CHEBI:48828"/>
    </ligand>
</feature>
<protein>
    <submittedName>
        <fullName evidence="4">Anaerobic cobalt chelatase</fullName>
    </submittedName>
</protein>
<proteinExistence type="predicted"/>
<keyword evidence="2" id="KW-0170">Cobalt</keyword>
<keyword evidence="2" id="KW-0479">Metal-binding</keyword>
<dbReference type="EMBL" id="CAADHO010000015">
    <property type="protein sequence ID" value="VFQ47239.1"/>
    <property type="molecule type" value="Genomic_DNA"/>
</dbReference>
<keyword evidence="3" id="KW-0732">Signal</keyword>
<dbReference type="PIRSF" id="PIRSF033579">
    <property type="entry name" value="Anaer_Co_chel"/>
    <property type="match status" value="1"/>
</dbReference>
<dbReference type="GO" id="GO:0046872">
    <property type="term" value="F:metal ion binding"/>
    <property type="evidence" value="ECO:0007669"/>
    <property type="project" value="UniProtKB-KW"/>
</dbReference>
<dbReference type="SUPFAM" id="SSF53800">
    <property type="entry name" value="Chelatase"/>
    <property type="match status" value="1"/>
</dbReference>
<keyword evidence="5" id="KW-1185">Reference proteome</keyword>
<sequence>MMKKATLLFLIVSLSILPAMSPATAATKKEAVDAVVIASFGTSYPEALKAILTIDKEMRKEFPKAEIKHAFTSNIIRGIWHDRADDAAWKKANPGVPGWLYDVKGPLATFGALQEEGKKRVVVQTTHVYAGEEYLDLKAYVDAIAGIDTLRAKWKPFSYMTLGRPALGKAGLHPEYRNDIEAAAKTMAADVKKAKKMGAVLVYMGHGNEVFPTSAYIEFQKTMNSMYPEVTTLVGTVEGYPGLDDVTTALKHIKTKKVFMKPFMVVAGDHARNDMAGDEDDAWKTVIEKMRIKVTCELKGLGENPEWAKLYAEHAVDAVTVHTGK</sequence>
<dbReference type="RefSeq" id="WP_180146664.1">
    <property type="nucleotide sequence ID" value="NZ_CAADHO010000015.1"/>
</dbReference>
<dbReference type="Proteomes" id="UP000507962">
    <property type="component" value="Unassembled WGS sequence"/>
</dbReference>
<dbReference type="CDD" id="cd03413">
    <property type="entry name" value="CbiK_C"/>
    <property type="match status" value="1"/>
</dbReference>
<dbReference type="Pfam" id="PF06180">
    <property type="entry name" value="CbiK"/>
    <property type="match status" value="1"/>
</dbReference>
<feature type="chain" id="PRO_5020947197" evidence="3">
    <location>
        <begin position="26"/>
        <end position="325"/>
    </location>
</feature>
<organism evidence="4 5">
    <name type="scientific">Desulfoluna butyratoxydans</name>
    <dbReference type="NCBI Taxonomy" id="231438"/>
    <lineage>
        <taxon>Bacteria</taxon>
        <taxon>Pseudomonadati</taxon>
        <taxon>Thermodesulfobacteriota</taxon>
        <taxon>Desulfobacteria</taxon>
        <taxon>Desulfobacterales</taxon>
        <taxon>Desulfolunaceae</taxon>
        <taxon>Desulfoluna</taxon>
    </lineage>
</organism>
<reference evidence="4 5" key="1">
    <citation type="submission" date="2019-03" db="EMBL/GenBank/DDBJ databases">
        <authorList>
            <person name="Nijsse B."/>
        </authorList>
    </citation>
    <scope>NUCLEOTIDE SEQUENCE [LARGE SCALE GENOMIC DNA]</scope>
    <source>
        <strain evidence="4">Desulfoluna butyratoxydans MSL71</strain>
    </source>
</reference>
<dbReference type="GO" id="GO:0016852">
    <property type="term" value="F:sirohydrochlorin cobaltochelatase activity"/>
    <property type="evidence" value="ECO:0007669"/>
    <property type="project" value="InterPro"/>
</dbReference>
<dbReference type="InterPro" id="IPR010388">
    <property type="entry name" value="Anaerobic_Co-chelatase"/>
</dbReference>
<name>A0A4U8YUY8_9BACT</name>
<dbReference type="Gene3D" id="3.40.50.1400">
    <property type="match status" value="2"/>
</dbReference>
<evidence type="ECO:0000313" key="4">
    <source>
        <dbReference type="EMBL" id="VFQ47239.1"/>
    </source>
</evidence>
<feature type="signal peptide" evidence="3">
    <location>
        <begin position="1"/>
        <end position="25"/>
    </location>
</feature>
<feature type="binding site" evidence="2">
    <location>
        <position position="270"/>
    </location>
    <ligand>
        <name>Co(2+)</name>
        <dbReference type="ChEBI" id="CHEBI:48828"/>
    </ligand>
</feature>
<evidence type="ECO:0000256" key="3">
    <source>
        <dbReference type="SAM" id="SignalP"/>
    </source>
</evidence>